<proteinExistence type="predicted"/>
<feature type="transmembrane region" description="Helical" evidence="1">
    <location>
        <begin position="12"/>
        <end position="34"/>
    </location>
</feature>
<dbReference type="AlphaFoldDB" id="A0A7X4YSQ5"/>
<evidence type="ECO:0000313" key="3">
    <source>
        <dbReference type="Proteomes" id="UP000558113"/>
    </source>
</evidence>
<name>A0A7X4YSQ5_9BACL</name>
<dbReference type="Proteomes" id="UP000558113">
    <property type="component" value="Unassembled WGS sequence"/>
</dbReference>
<keyword evidence="1" id="KW-0472">Membrane</keyword>
<gene>
    <name evidence="2" type="ORF">GT003_18145</name>
</gene>
<comment type="caution">
    <text evidence="2">The sequence shown here is derived from an EMBL/GenBank/DDBJ whole genome shotgun (WGS) entry which is preliminary data.</text>
</comment>
<keyword evidence="3" id="KW-1185">Reference proteome</keyword>
<sequence length="114" mass="12580">MIVVKVKSQDHAFAIPVPYVVLRLGSGILTSGLFRRKMRGWLNMDGMHAGDESSLAPNFGSVGSRFGKELLLSIVENRSTKQALRQLINELQRCKGTVLVDVQAGDGTKVWIRL</sequence>
<evidence type="ECO:0000256" key="1">
    <source>
        <dbReference type="SAM" id="Phobius"/>
    </source>
</evidence>
<dbReference type="RefSeq" id="WP_161700367.1">
    <property type="nucleotide sequence ID" value="NZ_JAAAMU010000009.1"/>
</dbReference>
<dbReference type="OrthoDB" id="1931516at2"/>
<reference evidence="2 3" key="1">
    <citation type="submission" date="2020-01" db="EMBL/GenBank/DDBJ databases">
        <title>Paenibacillus soybeanensis sp. nov. isolated from the nodules of soybean (Glycine max(L.) Merr).</title>
        <authorList>
            <person name="Wang H."/>
        </authorList>
    </citation>
    <scope>NUCLEOTIDE SEQUENCE [LARGE SCALE GENOMIC DNA]</scope>
    <source>
        <strain evidence="2 3">DSM 23054</strain>
    </source>
</reference>
<organism evidence="2 3">
    <name type="scientific">Paenibacillus sacheonensis</name>
    <dbReference type="NCBI Taxonomy" id="742054"/>
    <lineage>
        <taxon>Bacteria</taxon>
        <taxon>Bacillati</taxon>
        <taxon>Bacillota</taxon>
        <taxon>Bacilli</taxon>
        <taxon>Bacillales</taxon>
        <taxon>Paenibacillaceae</taxon>
        <taxon>Paenibacillus</taxon>
    </lineage>
</organism>
<dbReference type="EMBL" id="JAAAMU010000009">
    <property type="protein sequence ID" value="NBC70926.1"/>
    <property type="molecule type" value="Genomic_DNA"/>
</dbReference>
<evidence type="ECO:0000313" key="2">
    <source>
        <dbReference type="EMBL" id="NBC70926.1"/>
    </source>
</evidence>
<keyword evidence="1" id="KW-1133">Transmembrane helix</keyword>
<accession>A0A7X4YSQ5</accession>
<protein>
    <submittedName>
        <fullName evidence="2">Uncharacterized protein</fullName>
    </submittedName>
</protein>
<keyword evidence="1" id="KW-0812">Transmembrane</keyword>